<dbReference type="Gene3D" id="2.40.50.140">
    <property type="entry name" value="Nucleic acid-binding proteins"/>
    <property type="match status" value="1"/>
</dbReference>
<reference evidence="9" key="1">
    <citation type="submission" date="2024-02" db="EMBL/GenBank/DDBJ databases">
        <title>Draft genome sequence of new strains in genus Ureaplasma.</title>
        <authorList>
            <person name="Nakajima Y."/>
            <person name="Segawa T."/>
        </authorList>
    </citation>
    <scope>NUCLEOTIDE SEQUENCE [LARGE SCALE GENOMIC DNA]</scope>
    <source>
        <strain evidence="9">OM1</strain>
    </source>
</reference>
<dbReference type="NCBIfam" id="TIGR02063">
    <property type="entry name" value="RNase_R"/>
    <property type="match status" value="1"/>
</dbReference>
<dbReference type="CDD" id="cd04471">
    <property type="entry name" value="S1_RNase_R"/>
    <property type="match status" value="1"/>
</dbReference>
<dbReference type="EC" id="3.1.13.1" evidence="7"/>
<evidence type="ECO:0000259" key="8">
    <source>
        <dbReference type="PROSITE" id="PS50126"/>
    </source>
</evidence>
<evidence type="ECO:0000313" key="10">
    <source>
        <dbReference type="Proteomes" id="UP001449582"/>
    </source>
</evidence>
<dbReference type="PROSITE" id="PS01175">
    <property type="entry name" value="RIBONUCLEASE_II"/>
    <property type="match status" value="1"/>
</dbReference>
<keyword evidence="4 7" id="KW-0378">Hydrolase</keyword>
<protein>
    <recommendedName>
        <fullName evidence="7">Ribonuclease R</fullName>
        <shortName evidence="7">RNase R</shortName>
        <ecNumber evidence="7">3.1.13.1</ecNumber>
    </recommendedName>
</protein>
<dbReference type="InterPro" id="IPR012340">
    <property type="entry name" value="NA-bd_OB-fold"/>
</dbReference>
<comment type="subcellular location">
    <subcellularLocation>
        <location evidence="7">Cytoplasm</location>
    </subcellularLocation>
</comment>
<dbReference type="InterPro" id="IPR011805">
    <property type="entry name" value="RNase_R"/>
</dbReference>
<keyword evidence="6 7" id="KW-0694">RNA-binding</keyword>
<evidence type="ECO:0000256" key="5">
    <source>
        <dbReference type="ARBA" id="ARBA00022839"/>
    </source>
</evidence>
<comment type="catalytic activity">
    <reaction evidence="1 7">
        <text>Exonucleolytic cleavage in the 3'- to 5'-direction to yield nucleoside 5'-phosphates.</text>
        <dbReference type="EC" id="3.1.13.1"/>
    </reaction>
</comment>
<evidence type="ECO:0000256" key="1">
    <source>
        <dbReference type="ARBA" id="ARBA00001849"/>
    </source>
</evidence>
<evidence type="ECO:0000313" key="9">
    <source>
        <dbReference type="EMBL" id="GAA5414702.1"/>
    </source>
</evidence>
<dbReference type="SMART" id="SM00955">
    <property type="entry name" value="RNB"/>
    <property type="match status" value="1"/>
</dbReference>
<dbReference type="InterPro" id="IPR001900">
    <property type="entry name" value="RNase_II/R"/>
</dbReference>
<name>A0ABP9U953_9BACT</name>
<sequence>MANLEKIREYIIQTIKDDGNRKIPAGIIVRNVMNNHYGVNKREIYTCIDLMEKNEELKKLYDDKYVLGYIDAPIDMSVVYEGVISINSVGDGFIKRILEDDSEVDYYVNKRHVGSALRNDIVKFALLQKEPTPRGHLEAAVLEVCERSKDFIVGTIKINYADNSYEVIPDDAKFHLEIELDSISGLVDGEKILIKFAHFDDKKAYGTVSRILGHANDIGVDIESIVYDNGVPIDFDKTAVAQSKTLKFEITDHDRQVRRDITDRKIVSIDPASSKDLDDAVYVERLANGKYFLGVSIADVSAYVQPDTPLNDSAFDRGTSVYLVDRVIPMLPHNISDNLCSLNPNEDKMCITCDMIVDIDGRIMWWDVYPAIMRNHYRFSYDEVNDFFNNAKTNPSIPSDVYQQLSEAKQLHEILRHRKEQQGYIEFDIKEASIVQDEKGVPVDIVIKTTGTAQKMIEDFMVAANETVTRYAQENDLPFIYRTHDKPDLKKIGMFLIETKKLGFKIDIDYDNLNSKQIAGWIEANKDSPKLSLLNKLLLRSMQKAKYSTENIGHFGLALENYTHFTSPIRRYSDLIVHRLFWMYMFDKERYTDAQRAELKSSLNEIADRCNLCEARQVTTERDVNAAKFAEYMSFRIGEEYNGVISAVTSFGFFVELENTIEGLVSIKNITDDFYKYNEETMMLIGNRTGRKFTLGQEVRIKVVSASKQDRKIDFKLVN</sequence>
<dbReference type="PANTHER" id="PTHR23355:SF9">
    <property type="entry name" value="DIS3-LIKE EXONUCLEASE 2"/>
    <property type="match status" value="1"/>
</dbReference>
<dbReference type="InterPro" id="IPR022966">
    <property type="entry name" value="RNase_II/R_CS"/>
</dbReference>
<gene>
    <name evidence="7 9" type="primary">rnr</name>
    <name evidence="9" type="ORF">UREOM_4130</name>
</gene>
<dbReference type="SMART" id="SM00316">
    <property type="entry name" value="S1"/>
    <property type="match status" value="1"/>
</dbReference>
<keyword evidence="2 7" id="KW-0963">Cytoplasm</keyword>
<dbReference type="InterPro" id="IPR003029">
    <property type="entry name" value="S1_domain"/>
</dbReference>
<accession>A0ABP9U953</accession>
<organism evidence="9 10">
    <name type="scientific">Ureaplasma ceti</name>
    <dbReference type="NCBI Taxonomy" id="3119530"/>
    <lineage>
        <taxon>Bacteria</taxon>
        <taxon>Bacillati</taxon>
        <taxon>Mycoplasmatota</taxon>
        <taxon>Mycoplasmoidales</taxon>
        <taxon>Mycoplasmoidaceae</taxon>
        <taxon>Ureaplasma</taxon>
    </lineage>
</organism>
<keyword evidence="10" id="KW-1185">Reference proteome</keyword>
<dbReference type="EMBL" id="BAABQM010000002">
    <property type="protein sequence ID" value="GAA5414702.1"/>
    <property type="molecule type" value="Genomic_DNA"/>
</dbReference>
<comment type="caution">
    <text evidence="9">The sequence shown here is derived from an EMBL/GenBank/DDBJ whole genome shotgun (WGS) entry which is preliminary data.</text>
</comment>
<dbReference type="Proteomes" id="UP001449582">
    <property type="component" value="Unassembled WGS sequence"/>
</dbReference>
<dbReference type="Pfam" id="PF17876">
    <property type="entry name" value="CSD2"/>
    <property type="match status" value="1"/>
</dbReference>
<dbReference type="NCBIfam" id="TIGR00358">
    <property type="entry name" value="3_prime_RNase"/>
    <property type="match status" value="1"/>
</dbReference>
<evidence type="ECO:0000256" key="2">
    <source>
        <dbReference type="ARBA" id="ARBA00022490"/>
    </source>
</evidence>
<evidence type="ECO:0000256" key="4">
    <source>
        <dbReference type="ARBA" id="ARBA00022801"/>
    </source>
</evidence>
<dbReference type="Pfam" id="PF00575">
    <property type="entry name" value="S1"/>
    <property type="match status" value="1"/>
</dbReference>
<dbReference type="Pfam" id="PF00773">
    <property type="entry name" value="RNB"/>
    <property type="match status" value="1"/>
</dbReference>
<feature type="domain" description="S1 motif" evidence="8">
    <location>
        <begin position="638"/>
        <end position="718"/>
    </location>
</feature>
<comment type="function">
    <text evidence="7">3'-5' exoribonuclease that releases 5'-nucleoside monophosphates and is involved in maturation of structured RNAs.</text>
</comment>
<keyword evidence="3 7" id="KW-0540">Nuclease</keyword>
<evidence type="ECO:0000256" key="3">
    <source>
        <dbReference type="ARBA" id="ARBA00022722"/>
    </source>
</evidence>
<dbReference type="SUPFAM" id="SSF50249">
    <property type="entry name" value="Nucleic acid-binding proteins"/>
    <property type="match status" value="3"/>
</dbReference>
<dbReference type="RefSeq" id="WP_353289863.1">
    <property type="nucleotide sequence ID" value="NZ_BAABQM010000002.1"/>
</dbReference>
<dbReference type="PROSITE" id="PS50126">
    <property type="entry name" value="S1"/>
    <property type="match status" value="1"/>
</dbReference>
<dbReference type="HAMAP" id="MF_01895">
    <property type="entry name" value="RNase_R"/>
    <property type="match status" value="1"/>
</dbReference>
<dbReference type="InterPro" id="IPR040476">
    <property type="entry name" value="CSD2"/>
</dbReference>
<comment type="similarity">
    <text evidence="7">Belongs to the RNR ribonuclease family. RNase R subfamily.</text>
</comment>
<evidence type="ECO:0000256" key="7">
    <source>
        <dbReference type="HAMAP-Rule" id="MF_01895"/>
    </source>
</evidence>
<keyword evidence="5 7" id="KW-0269">Exonuclease</keyword>
<evidence type="ECO:0000256" key="6">
    <source>
        <dbReference type="ARBA" id="ARBA00022884"/>
    </source>
</evidence>
<dbReference type="InterPro" id="IPR050180">
    <property type="entry name" value="RNR_Ribonuclease"/>
</dbReference>
<dbReference type="PANTHER" id="PTHR23355">
    <property type="entry name" value="RIBONUCLEASE"/>
    <property type="match status" value="1"/>
</dbReference>
<dbReference type="InterPro" id="IPR004476">
    <property type="entry name" value="RNase_II/RNase_R"/>
</dbReference>
<proteinExistence type="inferred from homology"/>